<feature type="chain" id="PRO_5003548581" description="Flavin reductase like domain-containing protein" evidence="2">
    <location>
        <begin position="18"/>
        <end position="375"/>
    </location>
</feature>
<evidence type="ECO:0000313" key="6">
    <source>
        <dbReference type="Proteomes" id="UP000004892"/>
    </source>
</evidence>
<feature type="domain" description="Flavin reductase like" evidence="3">
    <location>
        <begin position="235"/>
        <end position="374"/>
    </location>
</feature>
<dbReference type="InterPro" id="IPR027823">
    <property type="entry name" value="DUF4468"/>
</dbReference>
<keyword evidence="6" id="KW-1185">Reference proteome</keyword>
<dbReference type="SUPFAM" id="SSF50475">
    <property type="entry name" value="FMN-binding split barrel"/>
    <property type="match status" value="1"/>
</dbReference>
<feature type="domain" description="DUF4468" evidence="4">
    <location>
        <begin position="38"/>
        <end position="128"/>
    </location>
</feature>
<evidence type="ECO:0000313" key="5">
    <source>
        <dbReference type="EMBL" id="EHP51182.1"/>
    </source>
</evidence>
<dbReference type="Proteomes" id="UP000004892">
    <property type="component" value="Unassembled WGS sequence"/>
</dbReference>
<comment type="similarity">
    <text evidence="1">Belongs to the flavoredoxin family.</text>
</comment>
<dbReference type="eggNOG" id="COG1853">
    <property type="taxonomic scope" value="Bacteria"/>
</dbReference>
<dbReference type="GO" id="GO:0016646">
    <property type="term" value="F:oxidoreductase activity, acting on the CH-NH group of donors, NAD or NADP as acceptor"/>
    <property type="evidence" value="ECO:0007669"/>
    <property type="project" value="UniProtKB-ARBA"/>
</dbReference>
<comment type="caution">
    <text evidence="5">The sequence shown here is derived from an EMBL/GenBank/DDBJ whole genome shotgun (WGS) entry which is preliminary data.</text>
</comment>
<dbReference type="HOGENOM" id="CLU_046385_0_0_10"/>
<reference evidence="5 6" key="1">
    <citation type="submission" date="2012-01" db="EMBL/GenBank/DDBJ databases">
        <title>The Genome Sequence of Odoribacter laneus YIT 12061.</title>
        <authorList>
            <consortium name="The Broad Institute Genome Sequencing Platform"/>
            <person name="Earl A."/>
            <person name="Ward D."/>
            <person name="Feldgarden M."/>
            <person name="Gevers D."/>
            <person name="Morotomi M."/>
            <person name="Young S.K."/>
            <person name="Zeng Q."/>
            <person name="Gargeya S."/>
            <person name="Fitzgerald M."/>
            <person name="Haas B."/>
            <person name="Abouelleil A."/>
            <person name="Alvarado L."/>
            <person name="Arachchi H.M."/>
            <person name="Berlin A."/>
            <person name="Chapman S.B."/>
            <person name="Gearin G."/>
            <person name="Goldberg J."/>
            <person name="Griggs A."/>
            <person name="Gujja S."/>
            <person name="Hansen M."/>
            <person name="Heiman D."/>
            <person name="Howarth C."/>
            <person name="Larimer J."/>
            <person name="Lui A."/>
            <person name="MacDonald P.J.P."/>
            <person name="McCowen C."/>
            <person name="Montmayeur A."/>
            <person name="Murphy C."/>
            <person name="Neiman D."/>
            <person name="Pearson M."/>
            <person name="Priest M."/>
            <person name="Roberts A."/>
            <person name="Saif S."/>
            <person name="Shea T."/>
            <person name="Sisk P."/>
            <person name="Stolte C."/>
            <person name="Sykes S."/>
            <person name="Wortman J."/>
            <person name="Nusbaum C."/>
            <person name="Birren B."/>
        </authorList>
    </citation>
    <scope>NUCLEOTIDE SEQUENCE [LARGE SCALE GENOMIC DNA]</scope>
    <source>
        <strain evidence="5 6">YIT 12061</strain>
    </source>
</reference>
<sequence>MKRLLLLLLLLPLSLFSQEVDSKYLAGAVPEVDGKVVFSQTLNIPNMSQDKIFDSMLEWANKYFQPNGQTNCKVLNANKEKGEIACFGAEYLILNPESILLNKALINYHLILTCTEGQCKIQISHITYYHQVSSSDQPEKHTAETWISDEYALNKNKDNLLRLPSRFRISTIDMVDKIFFETAEILNVPIDKPHKSKTTSTPSGNKTVENYKQIDPKQIPGNIIQMLSEDWMLITVGDRTFFNMATASWGGLGYAYSLPVAFSFIYPQADIAPLLEENNTYTLSFYSENFKEALEYCNKNSGTSLEKIKATRLHPFSLPSGTQAFKEAWLIIECRTLAIPVLNPDTIYNPEVKAEWKNKPIHKLYIGEILNVWMK</sequence>
<dbReference type="GO" id="GO:0010181">
    <property type="term" value="F:FMN binding"/>
    <property type="evidence" value="ECO:0007669"/>
    <property type="project" value="InterPro"/>
</dbReference>
<dbReference type="InterPro" id="IPR012349">
    <property type="entry name" value="Split_barrel_FMN-bd"/>
</dbReference>
<dbReference type="RefSeq" id="WP_009135338.1">
    <property type="nucleotide sequence ID" value="NZ_JH594596.1"/>
</dbReference>
<accession>H1DCX7</accession>
<dbReference type="STRING" id="742817.HMPREF9449_00184"/>
<dbReference type="AlphaFoldDB" id="H1DCX7"/>
<keyword evidence="2" id="KW-0732">Signal</keyword>
<protein>
    <recommendedName>
        <fullName evidence="7">Flavin reductase like domain-containing protein</fullName>
    </recommendedName>
</protein>
<organism evidence="5 6">
    <name type="scientific">Odoribacter laneus YIT 12061</name>
    <dbReference type="NCBI Taxonomy" id="742817"/>
    <lineage>
        <taxon>Bacteria</taxon>
        <taxon>Pseudomonadati</taxon>
        <taxon>Bacteroidota</taxon>
        <taxon>Bacteroidia</taxon>
        <taxon>Bacteroidales</taxon>
        <taxon>Odoribacteraceae</taxon>
        <taxon>Odoribacter</taxon>
    </lineage>
</organism>
<proteinExistence type="inferred from homology"/>
<dbReference type="Pfam" id="PF14730">
    <property type="entry name" value="DUF4468"/>
    <property type="match status" value="1"/>
</dbReference>
<dbReference type="InterPro" id="IPR052174">
    <property type="entry name" value="Flavoredoxin"/>
</dbReference>
<dbReference type="PANTHER" id="PTHR43567">
    <property type="entry name" value="FLAVOREDOXIN-RELATED-RELATED"/>
    <property type="match status" value="1"/>
</dbReference>
<evidence type="ECO:0000256" key="2">
    <source>
        <dbReference type="SAM" id="SignalP"/>
    </source>
</evidence>
<dbReference type="GeneID" id="98067848"/>
<name>H1DCX7_9BACT</name>
<gene>
    <name evidence="5" type="ORF">HMPREF9449_00184</name>
</gene>
<evidence type="ECO:0000259" key="3">
    <source>
        <dbReference type="Pfam" id="PF01613"/>
    </source>
</evidence>
<evidence type="ECO:0008006" key="7">
    <source>
        <dbReference type="Google" id="ProtNLM"/>
    </source>
</evidence>
<dbReference type="Gene3D" id="2.30.110.10">
    <property type="entry name" value="Electron Transport, Fmn-binding Protein, Chain A"/>
    <property type="match status" value="1"/>
</dbReference>
<feature type="signal peptide" evidence="2">
    <location>
        <begin position="1"/>
        <end position="17"/>
    </location>
</feature>
<dbReference type="EMBL" id="ADMC01000001">
    <property type="protein sequence ID" value="EHP51182.1"/>
    <property type="molecule type" value="Genomic_DNA"/>
</dbReference>
<dbReference type="PANTHER" id="PTHR43567:SF5">
    <property type="entry name" value="HYPOTHETICAL CYTOSOLIC PROTEIN"/>
    <property type="match status" value="1"/>
</dbReference>
<dbReference type="InterPro" id="IPR002563">
    <property type="entry name" value="Flavin_Rdtase-like_dom"/>
</dbReference>
<evidence type="ECO:0000259" key="4">
    <source>
        <dbReference type="Pfam" id="PF14730"/>
    </source>
</evidence>
<dbReference type="PATRIC" id="fig|742817.3.peg.189"/>
<dbReference type="CDD" id="cd12190">
    <property type="entry name" value="Bacova_04320_like"/>
    <property type="match status" value="1"/>
</dbReference>
<evidence type="ECO:0000256" key="1">
    <source>
        <dbReference type="ARBA" id="ARBA00038054"/>
    </source>
</evidence>
<dbReference type="Pfam" id="PF01613">
    <property type="entry name" value="Flavin_Reduct"/>
    <property type="match status" value="1"/>
</dbReference>
<dbReference type="Gene3D" id="3.30.530.80">
    <property type="match status" value="1"/>
</dbReference>